<dbReference type="Gene3D" id="3.40.50.200">
    <property type="entry name" value="Peptidase S8/S53 domain"/>
    <property type="match status" value="1"/>
</dbReference>
<dbReference type="Pfam" id="PF00082">
    <property type="entry name" value="Peptidase_S8"/>
    <property type="match status" value="1"/>
</dbReference>
<feature type="active site" description="Charge relay system" evidence="5">
    <location>
        <position position="61"/>
    </location>
</feature>
<accession>A0A1E5SZ50</accession>
<dbReference type="PANTHER" id="PTHR43806">
    <property type="entry name" value="PEPTIDASE S8"/>
    <property type="match status" value="1"/>
</dbReference>
<dbReference type="GO" id="GO:0006508">
    <property type="term" value="P:proteolysis"/>
    <property type="evidence" value="ECO:0007669"/>
    <property type="project" value="UniProtKB-KW"/>
</dbReference>
<sequence length="335" mass="36771">MIYKLPDYKSLEVSEKVADYLGIKRNLLNTDDIIDWSKQIANLPKVWQQTKGEGIKIAILDSGITEHADFDGAIKGCVNYTREPDMTDNENHGTLIAGIVGARINNTGVLGVAPKCDLYIAKVMDANKNYDTEHVVQGLEWALKKDVDIVSISLGMTEYHQGIHDAIKDLVSANKHVICSAGNDRKLTFPASLPETIAVGSIGKYLISRSGYLGCGLDFVAPGVGLWSINRFARLHYIQSGTSFAAPFIAALSALILSKHRKTTSRTEVKDTADLKDHLKKMSLDLGGVGWDGIYGYGFPGHKSVQIESEFVSLLDPKDLTPKGYKKLMKYLSHT</sequence>
<feature type="domain" description="Peptidase S8/S53" evidence="8">
    <location>
        <begin position="52"/>
        <end position="298"/>
    </location>
</feature>
<feature type="transmembrane region" description="Helical" evidence="7">
    <location>
        <begin position="235"/>
        <end position="257"/>
    </location>
</feature>
<evidence type="ECO:0000256" key="4">
    <source>
        <dbReference type="ARBA" id="ARBA00022825"/>
    </source>
</evidence>
<dbReference type="InterPro" id="IPR022398">
    <property type="entry name" value="Peptidase_S8_His-AS"/>
</dbReference>
<dbReference type="InterPro" id="IPR050131">
    <property type="entry name" value="Peptidase_S8_subtilisin-like"/>
</dbReference>
<keyword evidence="4 5" id="KW-0720">Serine protease</keyword>
<evidence type="ECO:0000313" key="9">
    <source>
        <dbReference type="EMBL" id="OEK04408.1"/>
    </source>
</evidence>
<keyword evidence="7" id="KW-1133">Transmembrane helix</keyword>
<evidence type="ECO:0000256" key="6">
    <source>
        <dbReference type="RuleBase" id="RU003355"/>
    </source>
</evidence>
<dbReference type="PROSITE" id="PS00137">
    <property type="entry name" value="SUBTILASE_HIS"/>
    <property type="match status" value="1"/>
</dbReference>
<dbReference type="InterPro" id="IPR000209">
    <property type="entry name" value="Peptidase_S8/S53_dom"/>
</dbReference>
<keyword evidence="2 5" id="KW-0645">Protease</keyword>
<dbReference type="AlphaFoldDB" id="A0A1E5SZ50"/>
<organism evidence="9 10">
    <name type="scientific">Roseivirga misakiensis</name>
    <dbReference type="NCBI Taxonomy" id="1563681"/>
    <lineage>
        <taxon>Bacteria</taxon>
        <taxon>Pseudomonadati</taxon>
        <taxon>Bacteroidota</taxon>
        <taxon>Cytophagia</taxon>
        <taxon>Cytophagales</taxon>
        <taxon>Roseivirgaceae</taxon>
        <taxon>Roseivirga</taxon>
    </lineage>
</organism>
<feature type="active site" description="Charge relay system" evidence="5">
    <location>
        <position position="92"/>
    </location>
</feature>
<reference evidence="9 10" key="1">
    <citation type="submission" date="2016-08" db="EMBL/GenBank/DDBJ databases">
        <title>Draft genome of Fabibacter sp. strain SK-8.</title>
        <authorList>
            <person name="Wong S.-K."/>
            <person name="Hamasaki K."/>
            <person name="Yoshizawa S."/>
        </authorList>
    </citation>
    <scope>NUCLEOTIDE SEQUENCE [LARGE SCALE GENOMIC DNA]</scope>
    <source>
        <strain evidence="9 10">SK-8</strain>
    </source>
</reference>
<dbReference type="SUPFAM" id="SSF52743">
    <property type="entry name" value="Subtilisin-like"/>
    <property type="match status" value="1"/>
</dbReference>
<evidence type="ECO:0000259" key="8">
    <source>
        <dbReference type="Pfam" id="PF00082"/>
    </source>
</evidence>
<keyword evidence="3 5" id="KW-0378">Hydrolase</keyword>
<feature type="active site" description="Charge relay system" evidence="5">
    <location>
        <position position="243"/>
    </location>
</feature>
<evidence type="ECO:0000313" key="10">
    <source>
        <dbReference type="Proteomes" id="UP000095552"/>
    </source>
</evidence>
<evidence type="ECO:0000256" key="7">
    <source>
        <dbReference type="SAM" id="Phobius"/>
    </source>
</evidence>
<comment type="similarity">
    <text evidence="1 5 6">Belongs to the peptidase S8 family.</text>
</comment>
<protein>
    <recommendedName>
        <fullName evidence="8">Peptidase S8/S53 domain-containing protein</fullName>
    </recommendedName>
</protein>
<proteinExistence type="inferred from homology"/>
<dbReference type="Proteomes" id="UP000095552">
    <property type="component" value="Unassembled WGS sequence"/>
</dbReference>
<gene>
    <name evidence="9" type="ORF">BFP71_13085</name>
</gene>
<dbReference type="PROSITE" id="PS00138">
    <property type="entry name" value="SUBTILASE_SER"/>
    <property type="match status" value="1"/>
</dbReference>
<dbReference type="PROSITE" id="PS00136">
    <property type="entry name" value="SUBTILASE_ASP"/>
    <property type="match status" value="1"/>
</dbReference>
<evidence type="ECO:0000256" key="5">
    <source>
        <dbReference type="PROSITE-ProRule" id="PRU01240"/>
    </source>
</evidence>
<dbReference type="PANTHER" id="PTHR43806:SF11">
    <property type="entry name" value="CEREVISIN-RELATED"/>
    <property type="match status" value="1"/>
</dbReference>
<dbReference type="InterPro" id="IPR023828">
    <property type="entry name" value="Peptidase_S8_Ser-AS"/>
</dbReference>
<evidence type="ECO:0000256" key="1">
    <source>
        <dbReference type="ARBA" id="ARBA00011073"/>
    </source>
</evidence>
<comment type="caution">
    <text evidence="9">The sequence shown here is derived from an EMBL/GenBank/DDBJ whole genome shotgun (WGS) entry which is preliminary data.</text>
</comment>
<evidence type="ECO:0000256" key="2">
    <source>
        <dbReference type="ARBA" id="ARBA00022670"/>
    </source>
</evidence>
<dbReference type="InterPro" id="IPR036852">
    <property type="entry name" value="Peptidase_S8/S53_dom_sf"/>
</dbReference>
<dbReference type="PROSITE" id="PS51892">
    <property type="entry name" value="SUBTILASE"/>
    <property type="match status" value="1"/>
</dbReference>
<keyword evidence="10" id="KW-1185">Reference proteome</keyword>
<dbReference type="InterPro" id="IPR015500">
    <property type="entry name" value="Peptidase_S8_subtilisin-rel"/>
</dbReference>
<dbReference type="PRINTS" id="PR00723">
    <property type="entry name" value="SUBTILISIN"/>
</dbReference>
<evidence type="ECO:0000256" key="3">
    <source>
        <dbReference type="ARBA" id="ARBA00022801"/>
    </source>
</evidence>
<dbReference type="EMBL" id="MDGQ01000005">
    <property type="protein sequence ID" value="OEK04408.1"/>
    <property type="molecule type" value="Genomic_DNA"/>
</dbReference>
<dbReference type="GO" id="GO:0004252">
    <property type="term" value="F:serine-type endopeptidase activity"/>
    <property type="evidence" value="ECO:0007669"/>
    <property type="project" value="UniProtKB-UniRule"/>
</dbReference>
<dbReference type="RefSeq" id="WP_069835913.1">
    <property type="nucleotide sequence ID" value="NZ_MDGQ01000005.1"/>
</dbReference>
<dbReference type="InterPro" id="IPR023827">
    <property type="entry name" value="Peptidase_S8_Asp-AS"/>
</dbReference>
<keyword evidence="7" id="KW-0812">Transmembrane</keyword>
<dbReference type="OrthoDB" id="9798386at2"/>
<keyword evidence="7" id="KW-0472">Membrane</keyword>
<name>A0A1E5SZ50_9BACT</name>
<dbReference type="STRING" id="1563681.BFP71_13085"/>